<accession>A0A5J4QZF0</accession>
<sequence length="41" mass="4526">MLPNPSILHLLSSSHLPFLTAPELSADNAQYFQNPTRALYG</sequence>
<evidence type="ECO:0000313" key="1">
    <source>
        <dbReference type="EMBL" id="KAA6327257.1"/>
    </source>
</evidence>
<name>A0A5J4QZF0_9ZZZZ</name>
<comment type="caution">
    <text evidence="1">The sequence shown here is derived from an EMBL/GenBank/DDBJ whole genome shotgun (WGS) entry which is preliminary data.</text>
</comment>
<feature type="non-terminal residue" evidence="1">
    <location>
        <position position="41"/>
    </location>
</feature>
<organism evidence="1">
    <name type="scientific">termite gut metagenome</name>
    <dbReference type="NCBI Taxonomy" id="433724"/>
    <lineage>
        <taxon>unclassified sequences</taxon>
        <taxon>metagenomes</taxon>
        <taxon>organismal metagenomes</taxon>
    </lineage>
</organism>
<gene>
    <name evidence="1" type="ORF">EZS27_023746</name>
</gene>
<protein>
    <submittedName>
        <fullName evidence="1">Uncharacterized protein</fullName>
    </submittedName>
</protein>
<proteinExistence type="predicted"/>
<reference evidence="1" key="1">
    <citation type="submission" date="2019-03" db="EMBL/GenBank/DDBJ databases">
        <title>Single cell metagenomics reveals metabolic interactions within the superorganism composed of flagellate Streblomastix strix and complex community of Bacteroidetes bacteria on its surface.</title>
        <authorList>
            <person name="Treitli S.C."/>
            <person name="Kolisko M."/>
            <person name="Husnik F."/>
            <person name="Keeling P."/>
            <person name="Hampl V."/>
        </authorList>
    </citation>
    <scope>NUCLEOTIDE SEQUENCE</scope>
    <source>
        <strain evidence="1">STM</strain>
    </source>
</reference>
<dbReference type="AlphaFoldDB" id="A0A5J4QZF0"/>
<dbReference type="EMBL" id="SNRY01002024">
    <property type="protein sequence ID" value="KAA6327257.1"/>
    <property type="molecule type" value="Genomic_DNA"/>
</dbReference>